<dbReference type="AlphaFoldDB" id="W3XLH7"/>
<sequence>MASLASRITNDFAPLNISALASVNGSSTIQCWQLAAVPVEARSALNFELGNTTEATWSIIQPQTVVGEAWAPAVQLTMVMNGMIHVSAPAAQHTGYSSTKEGSNVVGAVPPVQGYFVPGTLSSSVLIAADLKATSNIAGHFTEFPGNEPTVLVQIPFVNNEPPKHTVLYDGQCK</sequence>
<dbReference type="OMA" id="NIQTIAW"/>
<gene>
    <name evidence="1" type="ORF">PFICI_04141</name>
</gene>
<dbReference type="EMBL" id="KI912110">
    <property type="protein sequence ID" value="ETS86116.1"/>
    <property type="molecule type" value="Genomic_DNA"/>
</dbReference>
<dbReference type="HOGENOM" id="CLU_062260_1_0_1"/>
<accession>W3XLH7</accession>
<evidence type="ECO:0000313" key="1">
    <source>
        <dbReference type="EMBL" id="ETS86116.1"/>
    </source>
</evidence>
<evidence type="ECO:0000313" key="2">
    <source>
        <dbReference type="Proteomes" id="UP000030651"/>
    </source>
</evidence>
<dbReference type="Proteomes" id="UP000030651">
    <property type="component" value="Unassembled WGS sequence"/>
</dbReference>
<organism evidence="1 2">
    <name type="scientific">Pestalotiopsis fici (strain W106-1 / CGMCC3.15140)</name>
    <dbReference type="NCBI Taxonomy" id="1229662"/>
    <lineage>
        <taxon>Eukaryota</taxon>
        <taxon>Fungi</taxon>
        <taxon>Dikarya</taxon>
        <taxon>Ascomycota</taxon>
        <taxon>Pezizomycotina</taxon>
        <taxon>Sordariomycetes</taxon>
        <taxon>Xylariomycetidae</taxon>
        <taxon>Amphisphaeriales</taxon>
        <taxon>Sporocadaceae</taxon>
        <taxon>Pestalotiopsis</taxon>
    </lineage>
</organism>
<keyword evidence="2" id="KW-1185">Reference proteome</keyword>
<protein>
    <submittedName>
        <fullName evidence="1">Uncharacterized protein</fullName>
    </submittedName>
</protein>
<proteinExistence type="predicted"/>
<reference evidence="2" key="1">
    <citation type="journal article" date="2015" name="BMC Genomics">
        <title>Genomic and transcriptomic analysis of the endophytic fungus Pestalotiopsis fici reveals its lifestyle and high potential for synthesis of natural products.</title>
        <authorList>
            <person name="Wang X."/>
            <person name="Zhang X."/>
            <person name="Liu L."/>
            <person name="Xiang M."/>
            <person name="Wang W."/>
            <person name="Sun X."/>
            <person name="Che Y."/>
            <person name="Guo L."/>
            <person name="Liu G."/>
            <person name="Guo L."/>
            <person name="Wang C."/>
            <person name="Yin W.B."/>
            <person name="Stadler M."/>
            <person name="Zhang X."/>
            <person name="Liu X."/>
        </authorList>
    </citation>
    <scope>NUCLEOTIDE SEQUENCE [LARGE SCALE GENOMIC DNA]</scope>
    <source>
        <strain evidence="2">W106-1 / CGMCC3.15140</strain>
    </source>
</reference>
<dbReference type="InParanoid" id="W3XLH7"/>
<dbReference type="STRING" id="1229662.W3XLH7"/>
<dbReference type="RefSeq" id="XP_007830913.1">
    <property type="nucleotide sequence ID" value="XM_007832722.1"/>
</dbReference>
<dbReference type="OrthoDB" id="3223416at2759"/>
<name>W3XLH7_PESFW</name>
<dbReference type="eggNOG" id="ENOG502SUKK">
    <property type="taxonomic scope" value="Eukaryota"/>
</dbReference>
<dbReference type="KEGG" id="pfy:PFICI_04141"/>
<dbReference type="GeneID" id="19269154"/>